<sequence length="58" mass="6749">MATSEELVQWSVVSGQWSVVSGQWSVIKRESPITYYLLPISSTVKYPRRRYRLDSTLL</sequence>
<evidence type="ECO:0000313" key="1">
    <source>
        <dbReference type="EMBL" id="GCL43777.1"/>
    </source>
</evidence>
<organism evidence="1 2">
    <name type="scientific">Dolichospermum planctonicum</name>
    <dbReference type="NCBI Taxonomy" id="136072"/>
    <lineage>
        <taxon>Bacteria</taxon>
        <taxon>Bacillati</taxon>
        <taxon>Cyanobacteriota</taxon>
        <taxon>Cyanophyceae</taxon>
        <taxon>Nostocales</taxon>
        <taxon>Aphanizomenonaceae</taxon>
        <taxon>Dolichospermum</taxon>
    </lineage>
</organism>
<name>A0A480AFH9_9CYAN</name>
<dbReference type="Proteomes" id="UP000299367">
    <property type="component" value="Unassembled WGS sequence"/>
</dbReference>
<reference evidence="2" key="1">
    <citation type="submission" date="2019-02" db="EMBL/GenBank/DDBJ databases">
        <title>Draft genome sequence of Dolichospermum planctonicum NIES-80.</title>
        <authorList>
            <person name="Yamaguchi H."/>
            <person name="Suzuki S."/>
            <person name="Kawachi M."/>
        </authorList>
    </citation>
    <scope>NUCLEOTIDE SEQUENCE [LARGE SCALE GENOMIC DNA]</scope>
    <source>
        <strain evidence="2">NIES-80</strain>
    </source>
</reference>
<dbReference type="EMBL" id="BJCF01000052">
    <property type="protein sequence ID" value="GCL43777.1"/>
    <property type="molecule type" value="Genomic_DNA"/>
</dbReference>
<comment type="caution">
    <text evidence="1">The sequence shown here is derived from an EMBL/GenBank/DDBJ whole genome shotgun (WGS) entry which is preliminary data.</text>
</comment>
<dbReference type="AlphaFoldDB" id="A0A480AFH9"/>
<evidence type="ECO:0000313" key="2">
    <source>
        <dbReference type="Proteomes" id="UP000299367"/>
    </source>
</evidence>
<proteinExistence type="predicted"/>
<protein>
    <submittedName>
        <fullName evidence="1">Uncharacterized protein</fullName>
    </submittedName>
</protein>
<gene>
    <name evidence="1" type="ORF">NIES80_34960</name>
</gene>
<accession>A0A480AFH9</accession>